<proteinExistence type="predicted"/>
<sequence length="29" mass="3410">MSVMIQKHLINRNEMRYLKNKHPDGGVEA</sequence>
<gene>
    <name evidence="1" type="ORF">DIAAKJNI_00239</name>
</gene>
<dbReference type="Proteomes" id="UP000639006">
    <property type="component" value="Unassembled WGS sequence"/>
</dbReference>
<dbReference type="AlphaFoldDB" id="A0A811T766"/>
<accession>A0A811T766</accession>
<dbReference type="EMBL" id="CAJHIQ010000009">
    <property type="protein sequence ID" value="CAD6492141.1"/>
    <property type="molecule type" value="Genomic_DNA"/>
</dbReference>
<protein>
    <submittedName>
        <fullName evidence="1">Uncharacterized protein</fullName>
    </submittedName>
</protein>
<evidence type="ECO:0000313" key="2">
    <source>
        <dbReference type="Proteomes" id="UP000639006"/>
    </source>
</evidence>
<name>A0A811T766_9EURY</name>
<evidence type="ECO:0000313" key="1">
    <source>
        <dbReference type="EMBL" id="CAD6492141.1"/>
    </source>
</evidence>
<organism evidence="1 2">
    <name type="scientific">Candidatus Argoarchaeum ethanivorans</name>
    <dbReference type="NCBI Taxonomy" id="2608793"/>
    <lineage>
        <taxon>Archaea</taxon>
        <taxon>Methanobacteriati</taxon>
        <taxon>Methanobacteriota</taxon>
        <taxon>Stenosarchaea group</taxon>
        <taxon>Methanomicrobia</taxon>
        <taxon>Methanosarcinales</taxon>
        <taxon>Methanosarcinales incertae sedis</taxon>
        <taxon>GOM Arc I cluster</taxon>
        <taxon>Candidatus Argoarchaeum</taxon>
    </lineage>
</organism>
<comment type="caution">
    <text evidence="1">The sequence shown here is derived from an EMBL/GenBank/DDBJ whole genome shotgun (WGS) entry which is preliminary data.</text>
</comment>
<reference evidence="1" key="1">
    <citation type="submission" date="2020-10" db="EMBL/GenBank/DDBJ databases">
        <authorList>
            <person name="Hahn C.J."/>
            <person name="Laso-Perez R."/>
            <person name="Vulcano F."/>
            <person name="Vaziourakis K.-M."/>
            <person name="Stokke R."/>
            <person name="Steen I.H."/>
            <person name="Teske A."/>
            <person name="Boetius A."/>
            <person name="Liebeke M."/>
            <person name="Amann R."/>
            <person name="Knittel K."/>
        </authorList>
    </citation>
    <scope>NUCLEOTIDE SEQUENCE</scope>
    <source>
        <strain evidence="1">Gfbio:e3339647-f889-4370-9287-4fb5cb688e4c:AG392M11_GoMArc1</strain>
    </source>
</reference>